<evidence type="ECO:0000313" key="3">
    <source>
        <dbReference type="Proteomes" id="UP000233837"/>
    </source>
</evidence>
<evidence type="ECO:0000256" key="1">
    <source>
        <dbReference type="SAM" id="MobiDB-lite"/>
    </source>
</evidence>
<feature type="compositionally biased region" description="Low complexity" evidence="1">
    <location>
        <begin position="14"/>
        <end position="25"/>
    </location>
</feature>
<keyword evidence="3" id="KW-1185">Reference proteome</keyword>
<name>A0A2I0VYX4_9ASPA</name>
<dbReference type="AlphaFoldDB" id="A0A2I0VYX4"/>
<proteinExistence type="predicted"/>
<evidence type="ECO:0000313" key="2">
    <source>
        <dbReference type="EMBL" id="PKU68616.1"/>
    </source>
</evidence>
<dbReference type="EMBL" id="KZ503071">
    <property type="protein sequence ID" value="PKU68616.1"/>
    <property type="molecule type" value="Genomic_DNA"/>
</dbReference>
<dbReference type="Proteomes" id="UP000233837">
    <property type="component" value="Unassembled WGS sequence"/>
</dbReference>
<sequence>MAMRCSKLVFPLSLPSSSASKQSPPTMQLAEESMAKVTSEMPEEEELFQAVEENMEFEDQAVMEFEGLQDFDSWVFNDEEEDYLPDDDQMQMLTSLFGMGGGF</sequence>
<organism evidence="2 3">
    <name type="scientific">Dendrobium catenatum</name>
    <dbReference type="NCBI Taxonomy" id="906689"/>
    <lineage>
        <taxon>Eukaryota</taxon>
        <taxon>Viridiplantae</taxon>
        <taxon>Streptophyta</taxon>
        <taxon>Embryophyta</taxon>
        <taxon>Tracheophyta</taxon>
        <taxon>Spermatophyta</taxon>
        <taxon>Magnoliopsida</taxon>
        <taxon>Liliopsida</taxon>
        <taxon>Asparagales</taxon>
        <taxon>Orchidaceae</taxon>
        <taxon>Epidendroideae</taxon>
        <taxon>Malaxideae</taxon>
        <taxon>Dendrobiinae</taxon>
        <taxon>Dendrobium</taxon>
    </lineage>
</organism>
<gene>
    <name evidence="2" type="ORF">MA16_Dca023704</name>
</gene>
<reference evidence="2 3" key="1">
    <citation type="journal article" date="2016" name="Sci. Rep.">
        <title>The Dendrobium catenatum Lindl. genome sequence provides insights into polysaccharide synthase, floral development and adaptive evolution.</title>
        <authorList>
            <person name="Zhang G.Q."/>
            <person name="Xu Q."/>
            <person name="Bian C."/>
            <person name="Tsai W.C."/>
            <person name="Yeh C.M."/>
            <person name="Liu K.W."/>
            <person name="Yoshida K."/>
            <person name="Zhang L.S."/>
            <person name="Chang S.B."/>
            <person name="Chen F."/>
            <person name="Shi Y."/>
            <person name="Su Y.Y."/>
            <person name="Zhang Y.Q."/>
            <person name="Chen L.J."/>
            <person name="Yin Y."/>
            <person name="Lin M."/>
            <person name="Huang H."/>
            <person name="Deng H."/>
            <person name="Wang Z.W."/>
            <person name="Zhu S.L."/>
            <person name="Zhao X."/>
            <person name="Deng C."/>
            <person name="Niu S.C."/>
            <person name="Huang J."/>
            <person name="Wang M."/>
            <person name="Liu G.H."/>
            <person name="Yang H.J."/>
            <person name="Xiao X.J."/>
            <person name="Hsiao Y.Y."/>
            <person name="Wu W.L."/>
            <person name="Chen Y.Y."/>
            <person name="Mitsuda N."/>
            <person name="Ohme-Takagi M."/>
            <person name="Luo Y.B."/>
            <person name="Van de Peer Y."/>
            <person name="Liu Z.J."/>
        </authorList>
    </citation>
    <scope>NUCLEOTIDE SEQUENCE [LARGE SCALE GENOMIC DNA]</scope>
    <source>
        <tissue evidence="2">The whole plant</tissue>
    </source>
</reference>
<reference evidence="2 3" key="2">
    <citation type="journal article" date="2017" name="Nature">
        <title>The Apostasia genome and the evolution of orchids.</title>
        <authorList>
            <person name="Zhang G.Q."/>
            <person name="Liu K.W."/>
            <person name="Li Z."/>
            <person name="Lohaus R."/>
            <person name="Hsiao Y.Y."/>
            <person name="Niu S.C."/>
            <person name="Wang J.Y."/>
            <person name="Lin Y.C."/>
            <person name="Xu Q."/>
            <person name="Chen L.J."/>
            <person name="Yoshida K."/>
            <person name="Fujiwara S."/>
            <person name="Wang Z.W."/>
            <person name="Zhang Y.Q."/>
            <person name="Mitsuda N."/>
            <person name="Wang M."/>
            <person name="Liu G.H."/>
            <person name="Pecoraro L."/>
            <person name="Huang H.X."/>
            <person name="Xiao X.J."/>
            <person name="Lin M."/>
            <person name="Wu X.Y."/>
            <person name="Wu W.L."/>
            <person name="Chen Y.Y."/>
            <person name="Chang S.B."/>
            <person name="Sakamoto S."/>
            <person name="Ohme-Takagi M."/>
            <person name="Yagi M."/>
            <person name="Zeng S.J."/>
            <person name="Shen C.Y."/>
            <person name="Yeh C.M."/>
            <person name="Luo Y.B."/>
            <person name="Tsai W.C."/>
            <person name="Van de Peer Y."/>
            <person name="Liu Z.J."/>
        </authorList>
    </citation>
    <scope>NUCLEOTIDE SEQUENCE [LARGE SCALE GENOMIC DNA]</scope>
    <source>
        <tissue evidence="2">The whole plant</tissue>
    </source>
</reference>
<accession>A0A2I0VYX4</accession>
<protein>
    <submittedName>
        <fullName evidence="2">Uncharacterized protein</fullName>
    </submittedName>
</protein>
<feature type="region of interest" description="Disordered" evidence="1">
    <location>
        <begin position="14"/>
        <end position="40"/>
    </location>
</feature>